<protein>
    <recommendedName>
        <fullName evidence="3">PRC-barrel domain-containing protein</fullName>
    </recommendedName>
</protein>
<sequence>MLLLATKIKKTPIMSLQTGSQIALIGDAIVNPEDLSIIAYETDENQFSNERLLIRVADLRELSRLGFIIDSGEEFVKPEDVIKINDILKLNFKLEGLKVIDQDGNKVGTIIDYTISLANFSVQQLIVKRPLLKSLNVATLTIHRNQITEIDDEKIIIKSELESTPRKRAEQNENFVPNYVNPFR</sequence>
<accession>A0ABY0FKM9</accession>
<organism evidence="1 2">
    <name type="scientific">Candidatus Nanogingivalis gingivitcus</name>
    <dbReference type="NCBI Taxonomy" id="2171992"/>
    <lineage>
        <taxon>Bacteria</taxon>
        <taxon>Candidatus Saccharimonadota</taxon>
        <taxon>Candidatus Nanosyncoccalia</taxon>
        <taxon>Candidatus Nanogingivales</taxon>
        <taxon>Candidatus Nanogingivalaceae</taxon>
        <taxon>Candidatus Nanogingivalis</taxon>
    </lineage>
</organism>
<proteinExistence type="predicted"/>
<comment type="caution">
    <text evidence="1">The sequence shown here is derived from an EMBL/GenBank/DDBJ whole genome shotgun (WGS) entry which is preliminary data.</text>
</comment>
<dbReference type="Gene3D" id="2.30.30.240">
    <property type="entry name" value="PRC-barrel domain"/>
    <property type="match status" value="1"/>
</dbReference>
<gene>
    <name evidence="1" type="ORF">G6CMJM_00120</name>
</gene>
<dbReference type="InterPro" id="IPR011033">
    <property type="entry name" value="PRC_barrel-like_sf"/>
</dbReference>
<keyword evidence="2" id="KW-1185">Reference proteome</keyword>
<dbReference type="RefSeq" id="WP_129718546.1">
    <property type="nucleotide sequence ID" value="NZ_PRLK01000001.1"/>
</dbReference>
<dbReference type="SUPFAM" id="SSF50346">
    <property type="entry name" value="PRC-barrel domain"/>
    <property type="match status" value="1"/>
</dbReference>
<name>A0ABY0FKM9_9BACT</name>
<evidence type="ECO:0008006" key="3">
    <source>
        <dbReference type="Google" id="ProtNLM"/>
    </source>
</evidence>
<dbReference type="EMBL" id="PRLK01000001">
    <property type="protein sequence ID" value="RYC73015.1"/>
    <property type="molecule type" value="Genomic_DNA"/>
</dbReference>
<evidence type="ECO:0000313" key="1">
    <source>
        <dbReference type="EMBL" id="RYC73015.1"/>
    </source>
</evidence>
<reference evidence="1 2" key="2">
    <citation type="journal article" date="2020" name="Cell Rep.">
        <title>Acquisition and Adaptation of Ultra-small Parasitic Reduced Genome Bacteria to Mammalian Hosts.</title>
        <authorList>
            <person name="McLean J.S."/>
            <person name="Bor B."/>
            <person name="Kerns K.A."/>
            <person name="Liu Q."/>
            <person name="To T.T."/>
            <person name="Solden L."/>
            <person name="Hendrickson E.L."/>
            <person name="Wrighton K."/>
            <person name="Shi W."/>
            <person name="He X."/>
        </authorList>
    </citation>
    <scope>NUCLEOTIDE SEQUENCE [LARGE SCALE GENOMIC DNA]</scope>
    <source>
        <strain evidence="1 2">TM7_CMJM_G6_1_HOT_870</strain>
    </source>
</reference>
<reference evidence="1 2" key="1">
    <citation type="journal article" date="2018" name="bioRxiv">
        <title>Evidence of independent acquisition and adaption of ultra-small bacteria to human hosts across the highly diverse yet reduced genomes of the phylum Saccharibacteria.</title>
        <authorList>
            <person name="McLean J.S."/>
            <person name="Bor B."/>
            <person name="To T.T."/>
            <person name="Liu Q."/>
            <person name="Kearns K.A."/>
            <person name="Solden L.M."/>
            <person name="Wrighton K.C."/>
            <person name="He X."/>
            <person name="Shi W."/>
        </authorList>
    </citation>
    <scope>NUCLEOTIDE SEQUENCE [LARGE SCALE GENOMIC DNA]</scope>
    <source>
        <strain evidence="1 2">TM7_CMJM_G6_1_HOT_870</strain>
    </source>
</reference>
<evidence type="ECO:0000313" key="2">
    <source>
        <dbReference type="Proteomes" id="UP001190925"/>
    </source>
</evidence>
<dbReference type="Proteomes" id="UP001190925">
    <property type="component" value="Unassembled WGS sequence"/>
</dbReference>